<dbReference type="EMBL" id="JAQGEF010000011">
    <property type="protein sequence ID" value="MDA3615233.1"/>
    <property type="molecule type" value="Genomic_DNA"/>
</dbReference>
<dbReference type="Proteomes" id="UP001210231">
    <property type="component" value="Unassembled WGS sequence"/>
</dbReference>
<organism evidence="2 3">
    <name type="scientific">Polluticaenibacter yanchengensis</name>
    <dbReference type="NCBI Taxonomy" id="3014562"/>
    <lineage>
        <taxon>Bacteria</taxon>
        <taxon>Pseudomonadati</taxon>
        <taxon>Bacteroidota</taxon>
        <taxon>Chitinophagia</taxon>
        <taxon>Chitinophagales</taxon>
        <taxon>Chitinophagaceae</taxon>
        <taxon>Polluticaenibacter</taxon>
    </lineage>
</organism>
<feature type="chain" id="PRO_5045328182" description="DUF1579 domain-containing protein" evidence="1">
    <location>
        <begin position="23"/>
        <end position="173"/>
    </location>
</feature>
<evidence type="ECO:0000256" key="1">
    <source>
        <dbReference type="SAM" id="SignalP"/>
    </source>
</evidence>
<keyword evidence="3" id="KW-1185">Reference proteome</keyword>
<protein>
    <recommendedName>
        <fullName evidence="4">DUF1579 domain-containing protein</fullName>
    </recommendedName>
</protein>
<feature type="signal peptide" evidence="1">
    <location>
        <begin position="1"/>
        <end position="22"/>
    </location>
</feature>
<keyword evidence="1" id="KW-0732">Signal</keyword>
<evidence type="ECO:0000313" key="2">
    <source>
        <dbReference type="EMBL" id="MDA3615233.1"/>
    </source>
</evidence>
<gene>
    <name evidence="2" type="ORF">O3P16_10475</name>
</gene>
<name>A0ABT4UKB7_9BACT</name>
<comment type="caution">
    <text evidence="2">The sequence shown here is derived from an EMBL/GenBank/DDBJ whole genome shotgun (WGS) entry which is preliminary data.</text>
</comment>
<accession>A0ABT4UKB7</accession>
<proteinExistence type="predicted"/>
<dbReference type="RefSeq" id="WP_407031558.1">
    <property type="nucleotide sequence ID" value="NZ_JAQGEF010000011.1"/>
</dbReference>
<evidence type="ECO:0008006" key="4">
    <source>
        <dbReference type="Google" id="ProtNLM"/>
    </source>
</evidence>
<reference evidence="2 3" key="1">
    <citation type="submission" date="2022-12" db="EMBL/GenBank/DDBJ databases">
        <title>Chitinophagaceae gen. sp. nov., a new member of the family Chitinophagaceae, isolated from soil in a chemical factory.</title>
        <authorList>
            <person name="Ke Z."/>
        </authorList>
    </citation>
    <scope>NUCLEOTIDE SEQUENCE [LARGE SCALE GENOMIC DNA]</scope>
    <source>
        <strain evidence="2 3">LY-5</strain>
    </source>
</reference>
<sequence>MKSLKSISTVLIMFLGITTSNAQKKTKISARDFKPLIGTWEGSLTYLDYSSGKPYTMPANLDIKQIRNTNQFLLSNIYPNEKSANSIDTLKISSDGKFIGKELVTSKKRLKDGSIEIITEREGTDGNDNKPAIIRYTYTISNSLFTKRKDVQFQGEIAWIKRHEYTYRINPSK</sequence>
<evidence type="ECO:0000313" key="3">
    <source>
        <dbReference type="Proteomes" id="UP001210231"/>
    </source>
</evidence>